<keyword evidence="1" id="KW-0132">Cell division</keyword>
<dbReference type="SUPFAM" id="SSF102829">
    <property type="entry name" value="Cell division protein ZapA-like"/>
    <property type="match status" value="1"/>
</dbReference>
<evidence type="ECO:0000313" key="2">
    <source>
        <dbReference type="Proteomes" id="UP001165488"/>
    </source>
</evidence>
<keyword evidence="2" id="KW-1185">Reference proteome</keyword>
<evidence type="ECO:0000313" key="1">
    <source>
        <dbReference type="EMBL" id="MCH7399838.1"/>
    </source>
</evidence>
<dbReference type="InterPro" id="IPR007838">
    <property type="entry name" value="Cell_div_ZapA-like"/>
</dbReference>
<gene>
    <name evidence="1" type="ORF">MM236_17725</name>
</gene>
<dbReference type="EMBL" id="JAKZGS010000021">
    <property type="protein sequence ID" value="MCH7399838.1"/>
    <property type="molecule type" value="Genomic_DNA"/>
</dbReference>
<organism evidence="1 2">
    <name type="scientific">Belliella calami</name>
    <dbReference type="NCBI Taxonomy" id="2923436"/>
    <lineage>
        <taxon>Bacteria</taxon>
        <taxon>Pseudomonadati</taxon>
        <taxon>Bacteroidota</taxon>
        <taxon>Cytophagia</taxon>
        <taxon>Cytophagales</taxon>
        <taxon>Cyclobacteriaceae</taxon>
        <taxon>Belliella</taxon>
    </lineage>
</organism>
<proteinExistence type="predicted"/>
<keyword evidence="1" id="KW-0131">Cell cycle</keyword>
<dbReference type="Pfam" id="PF05164">
    <property type="entry name" value="ZapA"/>
    <property type="match status" value="1"/>
</dbReference>
<dbReference type="Proteomes" id="UP001165488">
    <property type="component" value="Unassembled WGS sequence"/>
</dbReference>
<comment type="caution">
    <text evidence="1">The sequence shown here is derived from an EMBL/GenBank/DDBJ whole genome shotgun (WGS) entry which is preliminary data.</text>
</comment>
<dbReference type="RefSeq" id="WP_241276332.1">
    <property type="nucleotide sequence ID" value="NZ_JAKZGS010000021.1"/>
</dbReference>
<reference evidence="1" key="1">
    <citation type="submission" date="2022-03" db="EMBL/GenBank/DDBJ databases">
        <title>De novo assembled genomes of Belliella spp. (Cyclobacteriaceae) strains.</title>
        <authorList>
            <person name="Szabo A."/>
            <person name="Korponai K."/>
            <person name="Felfoldi T."/>
        </authorList>
    </citation>
    <scope>NUCLEOTIDE SEQUENCE</scope>
    <source>
        <strain evidence="1">DSM 107340</strain>
    </source>
</reference>
<dbReference type="InterPro" id="IPR036192">
    <property type="entry name" value="Cell_div_ZapA-like_sf"/>
</dbReference>
<protein>
    <submittedName>
        <fullName evidence="1">Cell division protein ZapA</fullName>
    </submittedName>
</protein>
<dbReference type="GO" id="GO:0051301">
    <property type="term" value="P:cell division"/>
    <property type="evidence" value="ECO:0007669"/>
    <property type="project" value="UniProtKB-KW"/>
</dbReference>
<accession>A0ABS9UTK4</accession>
<sequence>METLSVKIKIGDREYPMKVKVEDEAKIRHAGKLINDKIKRYREEFGLDDKQDLLAMVAFDCMVESMEQDKINSDDSELIKETLTKINKDLTNLL</sequence>
<name>A0ABS9UTK4_9BACT</name>